<keyword evidence="2" id="KW-1185">Reference proteome</keyword>
<dbReference type="InParanoid" id="A0A6P7I4Y8"/>
<dbReference type="PANTHER" id="PTHR45784">
    <property type="entry name" value="C-TYPE LECTIN DOMAIN FAMILY 20 MEMBER A-RELATED"/>
    <property type="match status" value="1"/>
</dbReference>
<gene>
    <name evidence="3" type="primary">LOC114433522</name>
</gene>
<dbReference type="PROSITE" id="PS50041">
    <property type="entry name" value="C_TYPE_LECTIN_2"/>
    <property type="match status" value="3"/>
</dbReference>
<dbReference type="OrthoDB" id="8916154at2759"/>
<dbReference type="GeneID" id="114433522"/>
<feature type="domain" description="C-type lectin" evidence="1">
    <location>
        <begin position="1"/>
        <end position="85"/>
    </location>
</feature>
<evidence type="ECO:0000259" key="1">
    <source>
        <dbReference type="PROSITE" id="PS50041"/>
    </source>
</evidence>
<dbReference type="PANTHER" id="PTHR45784:SF8">
    <property type="entry name" value="C-TYPE MANNOSE RECEPTOR 2-RELATED"/>
    <property type="match status" value="1"/>
</dbReference>
<dbReference type="InterPro" id="IPR016186">
    <property type="entry name" value="C-type_lectin-like/link_sf"/>
</dbReference>
<dbReference type="InterPro" id="IPR001304">
    <property type="entry name" value="C-type_lectin-like"/>
</dbReference>
<sequence>MRYYTDLATLYNESDRYLINIQNYDAWIGLTGVGSRWNWLDIYWTSWIPWGKDEPHSSDRCAFVRYDSKVVYGDSCEALHFFFCKKIGNKKEYIFIPEIKTWSEARQFCQDSYYDLACFSDSNDQDRAVVSQNFSIWIGMYRDGQTWKWSKGMSTYTKWEPGDSDSNGDCVTLSSVKEEMATQNCSDRLPFLCISDNTVVVKESKTWEEALDHCRAITTPNQPNLRYDLISVQPGAEYDYVMNKVVEANTDEVWTGLHFMAGSWLWVNGASVSYSDLPVCPSEQLRCGILSKSNTGTVATRDCTERKNFLCYSGYW</sequence>
<dbReference type="RefSeq" id="XP_028257947.1">
    <property type="nucleotide sequence ID" value="XM_028402146.1"/>
</dbReference>
<organism evidence="2 3">
    <name type="scientific">Parambassis ranga</name>
    <name type="common">Indian glassy fish</name>
    <dbReference type="NCBI Taxonomy" id="210632"/>
    <lineage>
        <taxon>Eukaryota</taxon>
        <taxon>Metazoa</taxon>
        <taxon>Chordata</taxon>
        <taxon>Craniata</taxon>
        <taxon>Vertebrata</taxon>
        <taxon>Euteleostomi</taxon>
        <taxon>Actinopterygii</taxon>
        <taxon>Neopterygii</taxon>
        <taxon>Teleostei</taxon>
        <taxon>Neoteleostei</taxon>
        <taxon>Acanthomorphata</taxon>
        <taxon>Ovalentaria</taxon>
        <taxon>Ambassidae</taxon>
        <taxon>Parambassis</taxon>
    </lineage>
</organism>
<dbReference type="SUPFAM" id="SSF56436">
    <property type="entry name" value="C-type lectin-like"/>
    <property type="match status" value="3"/>
</dbReference>
<feature type="domain" description="C-type lectin" evidence="1">
    <location>
        <begin position="202"/>
        <end position="312"/>
    </location>
</feature>
<dbReference type="CDD" id="cd00037">
    <property type="entry name" value="CLECT"/>
    <property type="match status" value="1"/>
</dbReference>
<dbReference type="Gene3D" id="3.10.100.10">
    <property type="entry name" value="Mannose-Binding Protein A, subunit A"/>
    <property type="match status" value="3"/>
</dbReference>
<dbReference type="InterPro" id="IPR016187">
    <property type="entry name" value="CTDL_fold"/>
</dbReference>
<reference evidence="3" key="1">
    <citation type="submission" date="2025-08" db="UniProtKB">
        <authorList>
            <consortium name="RefSeq"/>
        </authorList>
    </citation>
    <scope>IDENTIFICATION</scope>
</reference>
<feature type="domain" description="C-type lectin" evidence="1">
    <location>
        <begin position="93"/>
        <end position="194"/>
    </location>
</feature>
<evidence type="ECO:0000313" key="2">
    <source>
        <dbReference type="Proteomes" id="UP000515145"/>
    </source>
</evidence>
<name>A0A6P7I4Y8_9TELE</name>
<evidence type="ECO:0000313" key="3">
    <source>
        <dbReference type="RefSeq" id="XP_028257947.1"/>
    </source>
</evidence>
<dbReference type="Pfam" id="PF00059">
    <property type="entry name" value="Lectin_C"/>
    <property type="match status" value="3"/>
</dbReference>
<protein>
    <submittedName>
        <fullName evidence="3">Lymphocyte antigen 75-like</fullName>
    </submittedName>
</protein>
<proteinExistence type="predicted"/>
<dbReference type="SMART" id="SM00034">
    <property type="entry name" value="CLECT"/>
    <property type="match status" value="2"/>
</dbReference>
<dbReference type="AlphaFoldDB" id="A0A6P7I4Y8"/>
<dbReference type="Proteomes" id="UP000515145">
    <property type="component" value="Chromosome 3"/>
</dbReference>
<dbReference type="FunCoup" id="A0A6P7I4Y8">
    <property type="interactions" value="106"/>
</dbReference>
<accession>A0A6P7I4Y8</accession>